<dbReference type="VEuPathDB" id="FungiDB:MAPG_09083"/>
<dbReference type="EMBL" id="GL876974">
    <property type="protein sequence ID" value="KLU90118.1"/>
    <property type="molecule type" value="Genomic_DNA"/>
</dbReference>
<gene>
    <name evidence="1" type="ORF">MAPG_09083</name>
</gene>
<dbReference type="EMBL" id="ADBL01002226">
    <property type="status" value="NOT_ANNOTATED_CDS"/>
    <property type="molecule type" value="Genomic_DNA"/>
</dbReference>
<evidence type="ECO:0000313" key="3">
    <source>
        <dbReference type="Proteomes" id="UP000011715"/>
    </source>
</evidence>
<reference evidence="1" key="3">
    <citation type="submission" date="2011-03" db="EMBL/GenBank/DDBJ databases">
        <title>Annotation of Magnaporthe poae ATCC 64411.</title>
        <authorList>
            <person name="Ma L.-J."/>
            <person name="Dead R."/>
            <person name="Young S.K."/>
            <person name="Zeng Q."/>
            <person name="Gargeya S."/>
            <person name="Fitzgerald M."/>
            <person name="Haas B."/>
            <person name="Abouelleil A."/>
            <person name="Alvarado L."/>
            <person name="Arachchi H.M."/>
            <person name="Berlin A."/>
            <person name="Brown A."/>
            <person name="Chapman S.B."/>
            <person name="Chen Z."/>
            <person name="Dunbar C."/>
            <person name="Freedman E."/>
            <person name="Gearin G."/>
            <person name="Gellesch M."/>
            <person name="Goldberg J."/>
            <person name="Griggs A."/>
            <person name="Gujja S."/>
            <person name="Heiman D."/>
            <person name="Howarth C."/>
            <person name="Larson L."/>
            <person name="Lui A."/>
            <person name="MacDonald P.J.P."/>
            <person name="Mehta T."/>
            <person name="Montmayeur A."/>
            <person name="Murphy C."/>
            <person name="Neiman D."/>
            <person name="Pearson M."/>
            <person name="Priest M."/>
            <person name="Roberts A."/>
            <person name="Saif S."/>
            <person name="Shea T."/>
            <person name="Shenoy N."/>
            <person name="Sisk P."/>
            <person name="Stolte C."/>
            <person name="Sykes S."/>
            <person name="Yandava C."/>
            <person name="Wortman J."/>
            <person name="Nusbaum C."/>
            <person name="Birren B."/>
        </authorList>
    </citation>
    <scope>NUCLEOTIDE SEQUENCE</scope>
    <source>
        <strain evidence="1">ATCC 64411</strain>
    </source>
</reference>
<keyword evidence="3" id="KW-1185">Reference proteome</keyword>
<proteinExistence type="predicted"/>
<dbReference type="EnsemblFungi" id="MAPG_09083T0">
    <property type="protein sequence ID" value="MAPG_09083T0"/>
    <property type="gene ID" value="MAPG_09083"/>
</dbReference>
<accession>A0A0C4E907</accession>
<dbReference type="AlphaFoldDB" id="A0A0C4E907"/>
<evidence type="ECO:0000313" key="2">
    <source>
        <dbReference type="EnsemblFungi" id="MAPG_09083T0"/>
    </source>
</evidence>
<reference evidence="3" key="1">
    <citation type="submission" date="2010-05" db="EMBL/GenBank/DDBJ databases">
        <title>The genome sequence of Magnaporthe poae strain ATCC 64411.</title>
        <authorList>
            <person name="Ma L.-J."/>
            <person name="Dead R."/>
            <person name="Young S."/>
            <person name="Zeng Q."/>
            <person name="Koehrsen M."/>
            <person name="Alvarado L."/>
            <person name="Berlin A."/>
            <person name="Chapman S.B."/>
            <person name="Chen Z."/>
            <person name="Freedman E."/>
            <person name="Gellesch M."/>
            <person name="Goldberg J."/>
            <person name="Griggs A."/>
            <person name="Gujja S."/>
            <person name="Heilman E.R."/>
            <person name="Heiman D."/>
            <person name="Hepburn T."/>
            <person name="Howarth C."/>
            <person name="Jen D."/>
            <person name="Larson L."/>
            <person name="Mehta T."/>
            <person name="Neiman D."/>
            <person name="Pearson M."/>
            <person name="Roberts A."/>
            <person name="Saif S."/>
            <person name="Shea T."/>
            <person name="Shenoy N."/>
            <person name="Sisk P."/>
            <person name="Stolte C."/>
            <person name="Sykes S."/>
            <person name="Walk T."/>
            <person name="White J."/>
            <person name="Yandava C."/>
            <person name="Haas B."/>
            <person name="Nusbaum C."/>
            <person name="Birren B."/>
        </authorList>
    </citation>
    <scope>NUCLEOTIDE SEQUENCE [LARGE SCALE GENOMIC DNA]</scope>
    <source>
        <strain evidence="3">ATCC 64411 / 73-15</strain>
    </source>
</reference>
<dbReference type="Proteomes" id="UP000011715">
    <property type="component" value="Unassembled WGS sequence"/>
</dbReference>
<organism evidence="2 3">
    <name type="scientific">Magnaporthiopsis poae (strain ATCC 64411 / 73-15)</name>
    <name type="common">Kentucky bluegrass fungus</name>
    <name type="synonym">Magnaporthe poae</name>
    <dbReference type="NCBI Taxonomy" id="644358"/>
    <lineage>
        <taxon>Eukaryota</taxon>
        <taxon>Fungi</taxon>
        <taxon>Dikarya</taxon>
        <taxon>Ascomycota</taxon>
        <taxon>Pezizomycotina</taxon>
        <taxon>Sordariomycetes</taxon>
        <taxon>Sordariomycetidae</taxon>
        <taxon>Magnaporthales</taxon>
        <taxon>Magnaporthaceae</taxon>
        <taxon>Magnaporthiopsis</taxon>
    </lineage>
</organism>
<sequence>MDRPLSAYLSITVPGIASFLPSTGVPISAVPSTGVTPRSRPYLVPPGSLTSLRALEPAAFHQTSAIIPLSLTGIWLGYLSVEQANTRYDLAAILVRILLSSTQLGRYRPSVGPNGRQHVPTETGFTLRLKAGYIESSPGTRSRAP</sequence>
<protein>
    <submittedName>
        <fullName evidence="1 2">Uncharacterized protein</fullName>
    </submittedName>
</protein>
<reference evidence="2" key="4">
    <citation type="journal article" date="2015" name="G3 (Bethesda)">
        <title>Genome sequences of three phytopathogenic species of the Magnaporthaceae family of fungi.</title>
        <authorList>
            <person name="Okagaki L.H."/>
            <person name="Nunes C.C."/>
            <person name="Sailsbery J."/>
            <person name="Clay B."/>
            <person name="Brown D."/>
            <person name="John T."/>
            <person name="Oh Y."/>
            <person name="Young N."/>
            <person name="Fitzgerald M."/>
            <person name="Haas B.J."/>
            <person name="Zeng Q."/>
            <person name="Young S."/>
            <person name="Adiconis X."/>
            <person name="Fan L."/>
            <person name="Levin J.Z."/>
            <person name="Mitchell T.K."/>
            <person name="Okubara P.A."/>
            <person name="Farman M.L."/>
            <person name="Kohn L.M."/>
            <person name="Birren B."/>
            <person name="Ma L.-J."/>
            <person name="Dean R.A."/>
        </authorList>
    </citation>
    <scope>NUCLEOTIDE SEQUENCE</scope>
    <source>
        <strain evidence="2">ATCC 64411 / 73-15</strain>
    </source>
</reference>
<reference evidence="1" key="2">
    <citation type="submission" date="2010-05" db="EMBL/GenBank/DDBJ databases">
        <title>The Genome Sequence of Magnaporthe poae strain ATCC 64411.</title>
        <authorList>
            <consortium name="The Broad Institute Genome Sequencing Platform"/>
            <consortium name="Broad Institute Genome Sequencing Center for Infectious Disease"/>
            <person name="Ma L.-J."/>
            <person name="Dead R."/>
            <person name="Young S."/>
            <person name="Zeng Q."/>
            <person name="Koehrsen M."/>
            <person name="Alvarado L."/>
            <person name="Berlin A."/>
            <person name="Chapman S.B."/>
            <person name="Chen Z."/>
            <person name="Freedman E."/>
            <person name="Gellesch M."/>
            <person name="Goldberg J."/>
            <person name="Griggs A."/>
            <person name="Gujja S."/>
            <person name="Heilman E.R."/>
            <person name="Heiman D."/>
            <person name="Hepburn T."/>
            <person name="Howarth C."/>
            <person name="Jen D."/>
            <person name="Larson L."/>
            <person name="Mehta T."/>
            <person name="Neiman D."/>
            <person name="Pearson M."/>
            <person name="Roberts A."/>
            <person name="Saif S."/>
            <person name="Shea T."/>
            <person name="Shenoy N."/>
            <person name="Sisk P."/>
            <person name="Stolte C."/>
            <person name="Sykes S."/>
            <person name="Walk T."/>
            <person name="White J."/>
            <person name="Yandava C."/>
            <person name="Haas B."/>
            <person name="Nusbaum C."/>
            <person name="Birren B."/>
        </authorList>
    </citation>
    <scope>NUCLEOTIDE SEQUENCE</scope>
    <source>
        <strain evidence="1">ATCC 64411</strain>
    </source>
</reference>
<name>A0A0C4E907_MAGP6</name>
<evidence type="ECO:0000313" key="1">
    <source>
        <dbReference type="EMBL" id="KLU90118.1"/>
    </source>
</evidence>
<reference evidence="2" key="5">
    <citation type="submission" date="2015-06" db="UniProtKB">
        <authorList>
            <consortium name="EnsemblFungi"/>
        </authorList>
    </citation>
    <scope>IDENTIFICATION</scope>
    <source>
        <strain evidence="2">ATCC 64411</strain>
    </source>
</reference>